<feature type="domain" description="GGDEF" evidence="5">
    <location>
        <begin position="229"/>
        <end position="358"/>
    </location>
</feature>
<dbReference type="InterPro" id="IPR043128">
    <property type="entry name" value="Rev_trsase/Diguanyl_cyclase"/>
</dbReference>
<dbReference type="SMART" id="SM00267">
    <property type="entry name" value="GGDEF"/>
    <property type="match status" value="1"/>
</dbReference>
<keyword evidence="7" id="KW-1185">Reference proteome</keyword>
<dbReference type="InterPro" id="IPR050469">
    <property type="entry name" value="Diguanylate_Cyclase"/>
</dbReference>
<dbReference type="Gene3D" id="3.30.70.270">
    <property type="match status" value="1"/>
</dbReference>
<feature type="transmembrane region" description="Helical" evidence="4">
    <location>
        <begin position="84"/>
        <end position="101"/>
    </location>
</feature>
<dbReference type="AlphaFoldDB" id="I4W7G5"/>
<dbReference type="FunFam" id="3.30.70.270:FF:000001">
    <property type="entry name" value="Diguanylate cyclase domain protein"/>
    <property type="match status" value="1"/>
</dbReference>
<dbReference type="PANTHER" id="PTHR45138">
    <property type="entry name" value="REGULATORY COMPONENTS OF SENSORY TRANSDUCTION SYSTEM"/>
    <property type="match status" value="1"/>
</dbReference>
<accession>I4W7G5</accession>
<gene>
    <name evidence="6" type="ORF">UU7_00665</name>
</gene>
<feature type="transmembrane region" description="Helical" evidence="4">
    <location>
        <begin position="135"/>
        <end position="152"/>
    </location>
</feature>
<dbReference type="SUPFAM" id="SSF55073">
    <property type="entry name" value="Nucleotide cyclase"/>
    <property type="match status" value="1"/>
</dbReference>
<dbReference type="GO" id="GO:0005886">
    <property type="term" value="C:plasma membrane"/>
    <property type="evidence" value="ECO:0007669"/>
    <property type="project" value="TreeGrafter"/>
</dbReference>
<feature type="transmembrane region" description="Helical" evidence="4">
    <location>
        <begin position="31"/>
        <end position="52"/>
    </location>
</feature>
<evidence type="ECO:0000313" key="7">
    <source>
        <dbReference type="Proteomes" id="UP000003226"/>
    </source>
</evidence>
<evidence type="ECO:0000256" key="2">
    <source>
        <dbReference type="ARBA" id="ARBA00012528"/>
    </source>
</evidence>
<dbReference type="Pfam" id="PF00990">
    <property type="entry name" value="GGDEF"/>
    <property type="match status" value="1"/>
</dbReference>
<keyword evidence="4" id="KW-0812">Transmembrane</keyword>
<dbReference type="STRING" id="1163407.UU7_00665"/>
<dbReference type="GO" id="GO:1902201">
    <property type="term" value="P:negative regulation of bacterial-type flagellum-dependent cell motility"/>
    <property type="evidence" value="ECO:0007669"/>
    <property type="project" value="TreeGrafter"/>
</dbReference>
<evidence type="ECO:0000256" key="1">
    <source>
        <dbReference type="ARBA" id="ARBA00001946"/>
    </source>
</evidence>
<dbReference type="EC" id="2.7.7.65" evidence="2"/>
<dbReference type="PATRIC" id="fig|1163407.3.peg.120"/>
<dbReference type="InterPro" id="IPR000160">
    <property type="entry name" value="GGDEF_dom"/>
</dbReference>
<feature type="transmembrane region" description="Helical" evidence="4">
    <location>
        <begin position="164"/>
        <end position="186"/>
    </location>
</feature>
<dbReference type="OrthoDB" id="9803824at2"/>
<evidence type="ECO:0000259" key="5">
    <source>
        <dbReference type="PROSITE" id="PS50887"/>
    </source>
</evidence>
<dbReference type="GO" id="GO:0043709">
    <property type="term" value="P:cell adhesion involved in single-species biofilm formation"/>
    <property type="evidence" value="ECO:0007669"/>
    <property type="project" value="TreeGrafter"/>
</dbReference>
<evidence type="ECO:0000256" key="4">
    <source>
        <dbReference type="SAM" id="Phobius"/>
    </source>
</evidence>
<protein>
    <recommendedName>
        <fullName evidence="2">diguanylate cyclase</fullName>
        <ecNumber evidence="2">2.7.7.65</ecNumber>
    </recommendedName>
</protein>
<dbReference type="EMBL" id="AJXT01000003">
    <property type="protein sequence ID" value="EIL95406.1"/>
    <property type="molecule type" value="Genomic_DNA"/>
</dbReference>
<comment type="cofactor">
    <cofactor evidence="1">
        <name>Mg(2+)</name>
        <dbReference type="ChEBI" id="CHEBI:18420"/>
    </cofactor>
</comment>
<name>I4W7G5_9GAMM</name>
<dbReference type="NCBIfam" id="TIGR00254">
    <property type="entry name" value="GGDEF"/>
    <property type="match status" value="1"/>
</dbReference>
<dbReference type="PANTHER" id="PTHR45138:SF9">
    <property type="entry name" value="DIGUANYLATE CYCLASE DGCM-RELATED"/>
    <property type="match status" value="1"/>
</dbReference>
<evidence type="ECO:0000256" key="3">
    <source>
        <dbReference type="ARBA" id="ARBA00034247"/>
    </source>
</evidence>
<keyword evidence="4" id="KW-0472">Membrane</keyword>
<comment type="catalytic activity">
    <reaction evidence="3">
        <text>2 GTP = 3',3'-c-di-GMP + 2 diphosphate</text>
        <dbReference type="Rhea" id="RHEA:24898"/>
        <dbReference type="ChEBI" id="CHEBI:33019"/>
        <dbReference type="ChEBI" id="CHEBI:37565"/>
        <dbReference type="ChEBI" id="CHEBI:58805"/>
        <dbReference type="EC" id="2.7.7.65"/>
    </reaction>
</comment>
<reference evidence="6 7" key="1">
    <citation type="journal article" date="2012" name="J. Bacteriol.">
        <title>Genome sequences for six rhodanobacter strains, isolated from soils and the terrestrial subsurface, with variable denitrification capabilities.</title>
        <authorList>
            <person name="Kostka J.E."/>
            <person name="Green S.J."/>
            <person name="Rishishwar L."/>
            <person name="Prakash O."/>
            <person name="Katz L.S."/>
            <person name="Marino-Ramirez L."/>
            <person name="Jordan I.K."/>
            <person name="Munk C."/>
            <person name="Ivanova N."/>
            <person name="Mikhailova N."/>
            <person name="Watson D.B."/>
            <person name="Brown S.D."/>
            <person name="Palumbo A.V."/>
            <person name="Brooks S.C."/>
        </authorList>
    </citation>
    <scope>NUCLEOTIDE SEQUENCE [LARGE SCALE GENOMIC DNA]</scope>
    <source>
        <strain evidence="6 7">B39</strain>
    </source>
</reference>
<organism evidence="6 7">
    <name type="scientific">Rhodanobacter spathiphylli B39</name>
    <dbReference type="NCBI Taxonomy" id="1163407"/>
    <lineage>
        <taxon>Bacteria</taxon>
        <taxon>Pseudomonadati</taxon>
        <taxon>Pseudomonadota</taxon>
        <taxon>Gammaproteobacteria</taxon>
        <taxon>Lysobacterales</taxon>
        <taxon>Rhodanobacteraceae</taxon>
        <taxon>Rhodanobacter</taxon>
    </lineage>
</organism>
<dbReference type="RefSeq" id="WP_007804380.1">
    <property type="nucleotide sequence ID" value="NZ_AJXT01000003.1"/>
</dbReference>
<evidence type="ECO:0000313" key="6">
    <source>
        <dbReference type="EMBL" id="EIL95406.1"/>
    </source>
</evidence>
<comment type="caution">
    <text evidence="6">The sequence shown here is derived from an EMBL/GenBank/DDBJ whole genome shotgun (WGS) entry which is preliminary data.</text>
</comment>
<dbReference type="InterPro" id="IPR029787">
    <property type="entry name" value="Nucleotide_cyclase"/>
</dbReference>
<dbReference type="eggNOG" id="COG3706">
    <property type="taxonomic scope" value="Bacteria"/>
</dbReference>
<dbReference type="CDD" id="cd01949">
    <property type="entry name" value="GGDEF"/>
    <property type="match status" value="1"/>
</dbReference>
<dbReference type="GO" id="GO:0052621">
    <property type="term" value="F:diguanylate cyclase activity"/>
    <property type="evidence" value="ECO:0007669"/>
    <property type="project" value="UniProtKB-EC"/>
</dbReference>
<dbReference type="PROSITE" id="PS50887">
    <property type="entry name" value="GGDEF"/>
    <property type="match status" value="1"/>
</dbReference>
<keyword evidence="4" id="KW-1133">Transmembrane helix</keyword>
<sequence>MHDLLDHLPRHDDSLQQRDYRRYLAQRMGPMIHALMLVATLVYLVAVVASSVLQRPMLSGWLRALPLLPLALVTLSTRQARRPHLLSALTLLFVVLLEVSINLNTFGNPHRQTMVLPGLLLPVVSSVIWLGRWDFVAGMIVCALGPLPMLLLGNSDDVQVVQYLIYMAVAIVLAAVLRAFMARTLFEQFRLERRLREQANTDGLTGLLLRNRFLQLSRLALADIRHRGLPACVLYLDADHFKPLNDDFGHAAGDAALIAMAGTMRRQMRPDDLIGRIGGEEFAMLMPGLDLAQATQRAEQLRLAIHAIQRPDGRMSVSIGVVECRPDDEAIETLLIRADRAMRQAKRAGRDRVASTVD</sequence>
<dbReference type="Proteomes" id="UP000003226">
    <property type="component" value="Unassembled WGS sequence"/>
</dbReference>
<proteinExistence type="predicted"/>